<dbReference type="PANTHER" id="PTHR45453:SF1">
    <property type="entry name" value="PHOSPHATE REGULON SENSOR PROTEIN PHOR"/>
    <property type="match status" value="1"/>
</dbReference>
<dbReference type="CDD" id="cd06225">
    <property type="entry name" value="HAMP"/>
    <property type="match status" value="1"/>
</dbReference>
<dbReference type="RefSeq" id="WP_090550373.1">
    <property type="nucleotide sequence ID" value="NZ_FNFP01000001.1"/>
</dbReference>
<keyword evidence="5" id="KW-0808">Transferase</keyword>
<feature type="domain" description="HAMP" evidence="10">
    <location>
        <begin position="198"/>
        <end position="251"/>
    </location>
</feature>
<dbReference type="InterPro" id="IPR003594">
    <property type="entry name" value="HATPase_dom"/>
</dbReference>
<dbReference type="GO" id="GO:0016036">
    <property type="term" value="P:cellular response to phosphate starvation"/>
    <property type="evidence" value="ECO:0007669"/>
    <property type="project" value="TreeGrafter"/>
</dbReference>
<keyword evidence="4" id="KW-0597">Phosphoprotein</keyword>
<dbReference type="SMART" id="SM00387">
    <property type="entry name" value="HATPase_c"/>
    <property type="match status" value="1"/>
</dbReference>
<keyword evidence="6 11" id="KW-0418">Kinase</keyword>
<dbReference type="Pfam" id="PF00512">
    <property type="entry name" value="HisKA"/>
    <property type="match status" value="1"/>
</dbReference>
<dbReference type="PRINTS" id="PR00344">
    <property type="entry name" value="BCTRLSENSOR"/>
</dbReference>
<dbReference type="EMBL" id="FNFP01000001">
    <property type="protein sequence ID" value="SDK09374.1"/>
    <property type="molecule type" value="Genomic_DNA"/>
</dbReference>
<keyword evidence="8" id="KW-0472">Membrane</keyword>
<dbReference type="InterPro" id="IPR004358">
    <property type="entry name" value="Sig_transdc_His_kin-like_C"/>
</dbReference>
<name>A0A1G8Z419_9FIRM</name>
<evidence type="ECO:0000256" key="1">
    <source>
        <dbReference type="ARBA" id="ARBA00000085"/>
    </source>
</evidence>
<dbReference type="EC" id="2.7.13.3" evidence="3"/>
<dbReference type="SUPFAM" id="SSF55874">
    <property type="entry name" value="ATPase domain of HSP90 chaperone/DNA topoisomerase II/histidine kinase"/>
    <property type="match status" value="1"/>
</dbReference>
<dbReference type="InterPro" id="IPR050351">
    <property type="entry name" value="BphY/WalK/GraS-like"/>
</dbReference>
<dbReference type="OrthoDB" id="9813151at2"/>
<evidence type="ECO:0000256" key="7">
    <source>
        <dbReference type="ARBA" id="ARBA00023012"/>
    </source>
</evidence>
<keyword evidence="7" id="KW-0902">Two-component regulatory system</keyword>
<dbReference type="FunFam" id="3.30.565.10:FF:000006">
    <property type="entry name" value="Sensor histidine kinase WalK"/>
    <property type="match status" value="1"/>
</dbReference>
<evidence type="ECO:0000313" key="11">
    <source>
        <dbReference type="EMBL" id="SDK09374.1"/>
    </source>
</evidence>
<accession>A0A1G8Z419</accession>
<dbReference type="InterPro" id="IPR003661">
    <property type="entry name" value="HisK_dim/P_dom"/>
</dbReference>
<evidence type="ECO:0000256" key="2">
    <source>
        <dbReference type="ARBA" id="ARBA00004370"/>
    </source>
</evidence>
<evidence type="ECO:0000256" key="3">
    <source>
        <dbReference type="ARBA" id="ARBA00012438"/>
    </source>
</evidence>
<dbReference type="CDD" id="cd00082">
    <property type="entry name" value="HisKA"/>
    <property type="match status" value="1"/>
</dbReference>
<reference evidence="11 12" key="1">
    <citation type="submission" date="2016-10" db="EMBL/GenBank/DDBJ databases">
        <authorList>
            <person name="de Groot N.N."/>
        </authorList>
    </citation>
    <scope>NUCLEOTIDE SEQUENCE [LARGE SCALE GENOMIC DNA]</scope>
    <source>
        <strain evidence="11 12">DSM 18346</strain>
    </source>
</reference>
<evidence type="ECO:0000313" key="12">
    <source>
        <dbReference type="Proteomes" id="UP000198718"/>
    </source>
</evidence>
<dbReference type="Pfam" id="PF00672">
    <property type="entry name" value="HAMP"/>
    <property type="match status" value="1"/>
</dbReference>
<dbReference type="GO" id="GO:0005886">
    <property type="term" value="C:plasma membrane"/>
    <property type="evidence" value="ECO:0007669"/>
    <property type="project" value="TreeGrafter"/>
</dbReference>
<dbReference type="InterPro" id="IPR005467">
    <property type="entry name" value="His_kinase_dom"/>
</dbReference>
<evidence type="ECO:0000256" key="5">
    <source>
        <dbReference type="ARBA" id="ARBA00022679"/>
    </source>
</evidence>
<gene>
    <name evidence="11" type="ORF">SAMN05660472_00719</name>
</gene>
<sequence length="478" mass="54990">MFNKLRTRLILMTLGGAVFSILLVSIITNITVFNRFEDYMQREQENRVEEVIRIIEESYAVNGGWTEEAIYYIDISYLIHSFDIEIKDKENNIVYTHYMENNMLQMHNQMMGRMRHPMMGRGPRGIMGQNLRAENYIVESHEAFYDNERIGTIVIRHIGPFQVSEREIEFTRGINRSILYSAIISIISAILLGMYSSRIFSKPILQITKAANYIREGKLDTKVEIPNNIVELQELSSSINHLASSLNSQQLLRKRLTSDISHELRTPLTILQSHIEAISDGIWEPTQDKLDICKSEVIRLIKLVEELKHLTDIESHRINLQIQQYSLSKDLEEVLESFAIKFQDKRIKVYSNIQKDVQITGDKDKIKQVLINILANALKFTNSGGSVKVDLVEEKEMIKITIEDTGIGIDNNNLPYIFERFYRSDESRSRKTGGTGIGLTITKTLIEAHGGKIIVESKKGKGSKFHIVVPKQYHRISK</sequence>
<dbReference type="Gene3D" id="3.30.565.10">
    <property type="entry name" value="Histidine kinase-like ATPase, C-terminal domain"/>
    <property type="match status" value="1"/>
</dbReference>
<comment type="subcellular location">
    <subcellularLocation>
        <location evidence="2">Membrane</location>
    </subcellularLocation>
</comment>
<keyword evidence="12" id="KW-1185">Reference proteome</keyword>
<feature type="transmembrane region" description="Helical" evidence="8">
    <location>
        <begin position="178"/>
        <end position="196"/>
    </location>
</feature>
<dbReference type="CDD" id="cd16922">
    <property type="entry name" value="HATPase_EvgS-ArcB-TorS-like"/>
    <property type="match status" value="1"/>
</dbReference>
<dbReference type="PROSITE" id="PS50885">
    <property type="entry name" value="HAMP"/>
    <property type="match status" value="1"/>
</dbReference>
<dbReference type="AlphaFoldDB" id="A0A1G8Z419"/>
<dbReference type="Gene3D" id="1.10.287.130">
    <property type="match status" value="1"/>
</dbReference>
<proteinExistence type="predicted"/>
<dbReference type="Pfam" id="PF02518">
    <property type="entry name" value="HATPase_c"/>
    <property type="match status" value="1"/>
</dbReference>
<dbReference type="InterPro" id="IPR036097">
    <property type="entry name" value="HisK_dim/P_sf"/>
</dbReference>
<evidence type="ECO:0000256" key="8">
    <source>
        <dbReference type="SAM" id="Phobius"/>
    </source>
</evidence>
<dbReference type="STRING" id="393762.SAMN05660472_00719"/>
<evidence type="ECO:0000256" key="4">
    <source>
        <dbReference type="ARBA" id="ARBA00022553"/>
    </source>
</evidence>
<feature type="transmembrane region" description="Helical" evidence="8">
    <location>
        <begin position="12"/>
        <end position="33"/>
    </location>
</feature>
<dbReference type="SUPFAM" id="SSF47384">
    <property type="entry name" value="Homodimeric domain of signal transducing histidine kinase"/>
    <property type="match status" value="1"/>
</dbReference>
<dbReference type="GO" id="GO:0000155">
    <property type="term" value="F:phosphorelay sensor kinase activity"/>
    <property type="evidence" value="ECO:0007669"/>
    <property type="project" value="InterPro"/>
</dbReference>
<dbReference type="InterPro" id="IPR036890">
    <property type="entry name" value="HATPase_C_sf"/>
</dbReference>
<keyword evidence="8" id="KW-0812">Transmembrane</keyword>
<dbReference type="SMART" id="SM00388">
    <property type="entry name" value="HisKA"/>
    <property type="match status" value="1"/>
</dbReference>
<evidence type="ECO:0000259" key="9">
    <source>
        <dbReference type="PROSITE" id="PS50109"/>
    </source>
</evidence>
<feature type="domain" description="Histidine kinase" evidence="9">
    <location>
        <begin position="259"/>
        <end position="473"/>
    </location>
</feature>
<organism evidence="11 12">
    <name type="scientific">Natronincola ferrireducens</name>
    <dbReference type="NCBI Taxonomy" id="393762"/>
    <lineage>
        <taxon>Bacteria</taxon>
        <taxon>Bacillati</taxon>
        <taxon>Bacillota</taxon>
        <taxon>Clostridia</taxon>
        <taxon>Peptostreptococcales</taxon>
        <taxon>Natronincolaceae</taxon>
        <taxon>Natronincola</taxon>
    </lineage>
</organism>
<evidence type="ECO:0000256" key="6">
    <source>
        <dbReference type="ARBA" id="ARBA00022777"/>
    </source>
</evidence>
<dbReference type="InterPro" id="IPR003660">
    <property type="entry name" value="HAMP_dom"/>
</dbReference>
<dbReference type="SMART" id="SM00304">
    <property type="entry name" value="HAMP"/>
    <property type="match status" value="1"/>
</dbReference>
<protein>
    <recommendedName>
        <fullName evidence="3">histidine kinase</fullName>
        <ecNumber evidence="3">2.7.13.3</ecNumber>
    </recommendedName>
</protein>
<dbReference type="Gene3D" id="6.10.340.10">
    <property type="match status" value="1"/>
</dbReference>
<comment type="catalytic activity">
    <reaction evidence="1">
        <text>ATP + protein L-histidine = ADP + protein N-phospho-L-histidine.</text>
        <dbReference type="EC" id="2.7.13.3"/>
    </reaction>
</comment>
<dbReference type="PROSITE" id="PS50109">
    <property type="entry name" value="HIS_KIN"/>
    <property type="match status" value="1"/>
</dbReference>
<dbReference type="GO" id="GO:0004721">
    <property type="term" value="F:phosphoprotein phosphatase activity"/>
    <property type="evidence" value="ECO:0007669"/>
    <property type="project" value="TreeGrafter"/>
</dbReference>
<dbReference type="PANTHER" id="PTHR45453">
    <property type="entry name" value="PHOSPHATE REGULON SENSOR PROTEIN PHOR"/>
    <property type="match status" value="1"/>
</dbReference>
<dbReference type="SUPFAM" id="SSF158472">
    <property type="entry name" value="HAMP domain-like"/>
    <property type="match status" value="1"/>
</dbReference>
<keyword evidence="8" id="KW-1133">Transmembrane helix</keyword>
<evidence type="ECO:0000259" key="10">
    <source>
        <dbReference type="PROSITE" id="PS50885"/>
    </source>
</evidence>
<dbReference type="Proteomes" id="UP000198718">
    <property type="component" value="Unassembled WGS sequence"/>
</dbReference>